<dbReference type="PROSITE" id="PS50093">
    <property type="entry name" value="PKD"/>
    <property type="match status" value="1"/>
</dbReference>
<keyword evidence="5" id="KW-1185">Reference proteome</keyword>
<evidence type="ECO:0000313" key="4">
    <source>
        <dbReference type="EMBL" id="MFB9443042.1"/>
    </source>
</evidence>
<feature type="compositionally biased region" description="Gly residues" evidence="1">
    <location>
        <begin position="55"/>
        <end position="64"/>
    </location>
</feature>
<dbReference type="RefSeq" id="WP_223099519.1">
    <property type="nucleotide sequence ID" value="NZ_CP061913.1"/>
</dbReference>
<evidence type="ECO:0000256" key="1">
    <source>
        <dbReference type="SAM" id="MobiDB-lite"/>
    </source>
</evidence>
<organism evidence="4 5">
    <name type="scientific">Dactylosporangium vinaceum</name>
    <dbReference type="NCBI Taxonomy" id="53362"/>
    <lineage>
        <taxon>Bacteria</taxon>
        <taxon>Bacillati</taxon>
        <taxon>Actinomycetota</taxon>
        <taxon>Actinomycetes</taxon>
        <taxon>Micromonosporales</taxon>
        <taxon>Micromonosporaceae</taxon>
        <taxon>Dactylosporangium</taxon>
    </lineage>
</organism>
<sequence>MLTLRRSLAALGLAVALTASFTPPAQAGGIDPVDCSKTPNDPKCKVEVEDPADPGGPGGPGKGNGPRVCHNPLTGTEIPCSVPGYGDLADDGCYYRPAVGQELRAAEALGGPVTPPDRWYIGSCGYPPSATLTRFRIFAGGVVPDPAVLAARAVRELNLPLPAIRVNPSPPAKQLAYLPTWLWLDASSWGAKSATASVPGLSVTATAKPAKLVFSTGEGASVTCAGRGTEWTRGTDPEKPSPTCGHTYTRPGSYSLTATVTWQISWAGGGQTGTVPDLVTTSTVALEVTESQALNTNP</sequence>
<feature type="domain" description="PKD" evidence="3">
    <location>
        <begin position="230"/>
        <end position="261"/>
    </location>
</feature>
<keyword evidence="2" id="KW-0732">Signal</keyword>
<dbReference type="Proteomes" id="UP001589608">
    <property type="component" value="Unassembled WGS sequence"/>
</dbReference>
<evidence type="ECO:0000313" key="5">
    <source>
        <dbReference type="Proteomes" id="UP001589608"/>
    </source>
</evidence>
<feature type="chain" id="PRO_5046909021" evidence="2">
    <location>
        <begin position="28"/>
        <end position="298"/>
    </location>
</feature>
<dbReference type="EMBL" id="JBHMCA010000019">
    <property type="protein sequence ID" value="MFB9443042.1"/>
    <property type="molecule type" value="Genomic_DNA"/>
</dbReference>
<feature type="region of interest" description="Disordered" evidence="1">
    <location>
        <begin position="27"/>
        <end position="68"/>
    </location>
</feature>
<accession>A0ABV5M2J1</accession>
<proteinExistence type="predicted"/>
<dbReference type="InterPro" id="IPR000601">
    <property type="entry name" value="PKD_dom"/>
</dbReference>
<evidence type="ECO:0000259" key="3">
    <source>
        <dbReference type="PROSITE" id="PS50093"/>
    </source>
</evidence>
<comment type="caution">
    <text evidence="4">The sequence shown here is derived from an EMBL/GenBank/DDBJ whole genome shotgun (WGS) entry which is preliminary data.</text>
</comment>
<name>A0ABV5M2J1_9ACTN</name>
<dbReference type="CDD" id="cd00146">
    <property type="entry name" value="PKD"/>
    <property type="match status" value="1"/>
</dbReference>
<feature type="signal peptide" evidence="2">
    <location>
        <begin position="1"/>
        <end position="27"/>
    </location>
</feature>
<protein>
    <submittedName>
        <fullName evidence="4">PKD domain-containing protein</fullName>
    </submittedName>
</protein>
<evidence type="ECO:0000256" key="2">
    <source>
        <dbReference type="SAM" id="SignalP"/>
    </source>
</evidence>
<gene>
    <name evidence="4" type="ORF">ACFFTR_08100</name>
</gene>
<reference evidence="4 5" key="1">
    <citation type="submission" date="2024-09" db="EMBL/GenBank/DDBJ databases">
        <authorList>
            <person name="Sun Q."/>
            <person name="Mori K."/>
        </authorList>
    </citation>
    <scope>NUCLEOTIDE SEQUENCE [LARGE SCALE GENOMIC DNA]</scope>
    <source>
        <strain evidence="4 5">JCM 3307</strain>
    </source>
</reference>